<accession>A0AAV4WKM7</accession>
<gene>
    <name evidence="1" type="ORF">CDAR_43731</name>
</gene>
<evidence type="ECO:0000313" key="2">
    <source>
        <dbReference type="Proteomes" id="UP001054837"/>
    </source>
</evidence>
<dbReference type="EMBL" id="BPLQ01014670">
    <property type="protein sequence ID" value="GIY81960.1"/>
    <property type="molecule type" value="Genomic_DNA"/>
</dbReference>
<organism evidence="1 2">
    <name type="scientific">Caerostris darwini</name>
    <dbReference type="NCBI Taxonomy" id="1538125"/>
    <lineage>
        <taxon>Eukaryota</taxon>
        <taxon>Metazoa</taxon>
        <taxon>Ecdysozoa</taxon>
        <taxon>Arthropoda</taxon>
        <taxon>Chelicerata</taxon>
        <taxon>Arachnida</taxon>
        <taxon>Araneae</taxon>
        <taxon>Araneomorphae</taxon>
        <taxon>Entelegynae</taxon>
        <taxon>Araneoidea</taxon>
        <taxon>Araneidae</taxon>
        <taxon>Caerostris</taxon>
    </lineage>
</organism>
<sequence length="98" mass="11297">METYSIGKEAECNGWNMSEFLYMKPPLDAHNYRLTKGEGCGRPHPPMQIRSGATSWLGIKLEIKTNRRNTFLDDLIFEIQILKTRPNIEVSKNDTHVC</sequence>
<evidence type="ECO:0000313" key="1">
    <source>
        <dbReference type="EMBL" id="GIY81960.1"/>
    </source>
</evidence>
<comment type="caution">
    <text evidence="1">The sequence shown here is derived from an EMBL/GenBank/DDBJ whole genome shotgun (WGS) entry which is preliminary data.</text>
</comment>
<keyword evidence="2" id="KW-1185">Reference proteome</keyword>
<dbReference type="Proteomes" id="UP001054837">
    <property type="component" value="Unassembled WGS sequence"/>
</dbReference>
<proteinExistence type="predicted"/>
<protein>
    <submittedName>
        <fullName evidence="1">Uncharacterized protein</fullName>
    </submittedName>
</protein>
<reference evidence="1 2" key="1">
    <citation type="submission" date="2021-06" db="EMBL/GenBank/DDBJ databases">
        <title>Caerostris darwini draft genome.</title>
        <authorList>
            <person name="Kono N."/>
            <person name="Arakawa K."/>
        </authorList>
    </citation>
    <scope>NUCLEOTIDE SEQUENCE [LARGE SCALE GENOMIC DNA]</scope>
</reference>
<dbReference type="AlphaFoldDB" id="A0AAV4WKM7"/>
<name>A0AAV4WKM7_9ARAC</name>